<dbReference type="InterPro" id="IPR036583">
    <property type="entry name" value="23S_rRNA_IVS_sf"/>
</dbReference>
<dbReference type="PANTHER" id="PTHR38471">
    <property type="entry name" value="FOUR HELIX BUNDLE PROTEIN"/>
    <property type="match status" value="1"/>
</dbReference>
<evidence type="ECO:0000313" key="1">
    <source>
        <dbReference type="EMBL" id="ANH80223.1"/>
    </source>
</evidence>
<keyword evidence="2" id="KW-1185">Reference proteome</keyword>
<name>A0A1A9HYA2_9BACT</name>
<dbReference type="NCBIfam" id="TIGR02436">
    <property type="entry name" value="four helix bundle protein"/>
    <property type="match status" value="1"/>
</dbReference>
<dbReference type="CDD" id="cd16377">
    <property type="entry name" value="23S_rRNA_IVP_like"/>
    <property type="match status" value="1"/>
</dbReference>
<protein>
    <submittedName>
        <fullName evidence="1">Four helix bundle protein</fullName>
    </submittedName>
</protein>
<sequence length="116" mass="13389">MAFRFEELNVWHKAVDESNEIDLITKTFPVEERYSLSTQLKRAADSVVLNIAEGSTGQTIPVFKQFLNIALRSAIEVVAGLFLAKKRNYLTEDLFKKLYDDYELLSKMITRLRNSL</sequence>
<dbReference type="STRING" id="1176587.A8C56_03815"/>
<reference evidence="1 2" key="1">
    <citation type="submission" date="2016-05" db="EMBL/GenBank/DDBJ databases">
        <title>Niabella ginsenosidivorans BS26 whole genome sequencing.</title>
        <authorList>
            <person name="Im W.T."/>
            <person name="Siddiqi M.Z."/>
        </authorList>
    </citation>
    <scope>NUCLEOTIDE SEQUENCE [LARGE SCALE GENOMIC DNA]</scope>
    <source>
        <strain evidence="1 2">BS26</strain>
    </source>
</reference>
<gene>
    <name evidence="1" type="ORF">A8C56_03815</name>
</gene>
<dbReference type="SUPFAM" id="SSF158446">
    <property type="entry name" value="IVS-encoded protein-like"/>
    <property type="match status" value="1"/>
</dbReference>
<dbReference type="Pfam" id="PF05635">
    <property type="entry name" value="23S_rRNA_IVP"/>
    <property type="match status" value="1"/>
</dbReference>
<dbReference type="RefSeq" id="WP_067752273.1">
    <property type="nucleotide sequence ID" value="NZ_CP015772.1"/>
</dbReference>
<proteinExistence type="predicted"/>
<accession>A0A1A9HYA2</accession>
<dbReference type="Gene3D" id="1.20.1440.60">
    <property type="entry name" value="23S rRNA-intervening sequence"/>
    <property type="match status" value="1"/>
</dbReference>
<evidence type="ECO:0000313" key="2">
    <source>
        <dbReference type="Proteomes" id="UP000077667"/>
    </source>
</evidence>
<dbReference type="KEGG" id="nia:A8C56_03815"/>
<dbReference type="Proteomes" id="UP000077667">
    <property type="component" value="Chromosome"/>
</dbReference>
<organism evidence="1 2">
    <name type="scientific">Niabella ginsenosidivorans</name>
    <dbReference type="NCBI Taxonomy" id="1176587"/>
    <lineage>
        <taxon>Bacteria</taxon>
        <taxon>Pseudomonadati</taxon>
        <taxon>Bacteroidota</taxon>
        <taxon>Chitinophagia</taxon>
        <taxon>Chitinophagales</taxon>
        <taxon>Chitinophagaceae</taxon>
        <taxon>Niabella</taxon>
    </lineage>
</organism>
<dbReference type="AlphaFoldDB" id="A0A1A9HYA2"/>
<dbReference type="InterPro" id="IPR012657">
    <property type="entry name" value="23S_rRNA-intervening_sequence"/>
</dbReference>
<dbReference type="OrthoDB" id="9811959at2"/>
<dbReference type="PANTHER" id="PTHR38471:SF2">
    <property type="entry name" value="FOUR HELIX BUNDLE PROTEIN"/>
    <property type="match status" value="1"/>
</dbReference>
<dbReference type="EMBL" id="CP015772">
    <property type="protein sequence ID" value="ANH80223.1"/>
    <property type="molecule type" value="Genomic_DNA"/>
</dbReference>